<dbReference type="Pfam" id="PF01225">
    <property type="entry name" value="Mur_ligase"/>
    <property type="match status" value="1"/>
</dbReference>
<dbReference type="InterPro" id="IPR036565">
    <property type="entry name" value="Mur-like_cat_sf"/>
</dbReference>
<dbReference type="Gene3D" id="3.40.1190.10">
    <property type="entry name" value="Mur-like, catalytic domain"/>
    <property type="match status" value="1"/>
</dbReference>
<evidence type="ECO:0000256" key="9">
    <source>
        <dbReference type="ARBA" id="ARBA00023316"/>
    </source>
</evidence>
<keyword evidence="2 10" id="KW-0436">Ligase</keyword>
<dbReference type="GO" id="GO:0005737">
    <property type="term" value="C:cytoplasm"/>
    <property type="evidence" value="ECO:0007669"/>
    <property type="project" value="UniProtKB-SubCell"/>
</dbReference>
<name>A0A520N4Y0_9GAMM</name>
<dbReference type="GO" id="GO:0071555">
    <property type="term" value="P:cell wall organization"/>
    <property type="evidence" value="ECO:0007669"/>
    <property type="project" value="UniProtKB-KW"/>
</dbReference>
<keyword evidence="4 10" id="KW-0547">Nucleotide-binding</keyword>
<evidence type="ECO:0000256" key="4">
    <source>
        <dbReference type="ARBA" id="ARBA00022741"/>
    </source>
</evidence>
<dbReference type="Pfam" id="PF02875">
    <property type="entry name" value="Mur_ligase_C"/>
    <property type="match status" value="1"/>
</dbReference>
<evidence type="ECO:0000256" key="7">
    <source>
        <dbReference type="ARBA" id="ARBA00022984"/>
    </source>
</evidence>
<dbReference type="SUPFAM" id="SSF63418">
    <property type="entry name" value="MurE/MurF N-terminal domain"/>
    <property type="match status" value="1"/>
</dbReference>
<proteinExistence type="inferred from homology"/>
<evidence type="ECO:0000256" key="6">
    <source>
        <dbReference type="ARBA" id="ARBA00022960"/>
    </source>
</evidence>
<dbReference type="InterPro" id="IPR005863">
    <property type="entry name" value="UDP-N-AcMur_synth"/>
</dbReference>
<dbReference type="HAMAP" id="MF_02019">
    <property type="entry name" value="MurF"/>
    <property type="match status" value="1"/>
</dbReference>
<dbReference type="SUPFAM" id="SSF53623">
    <property type="entry name" value="MurD-like peptide ligases, catalytic domain"/>
    <property type="match status" value="1"/>
</dbReference>
<dbReference type="PANTHER" id="PTHR43024">
    <property type="entry name" value="UDP-N-ACETYLMURAMOYL-TRIPEPTIDE--D-ALANYL-D-ALANINE LIGASE"/>
    <property type="match status" value="1"/>
</dbReference>
<organism evidence="15 16">
    <name type="scientific">SAR86 cluster bacterium</name>
    <dbReference type="NCBI Taxonomy" id="2030880"/>
    <lineage>
        <taxon>Bacteria</taxon>
        <taxon>Pseudomonadati</taxon>
        <taxon>Pseudomonadota</taxon>
        <taxon>Gammaproteobacteria</taxon>
        <taxon>SAR86 cluster</taxon>
    </lineage>
</organism>
<evidence type="ECO:0000256" key="3">
    <source>
        <dbReference type="ARBA" id="ARBA00022618"/>
    </source>
</evidence>
<dbReference type="PANTHER" id="PTHR43024:SF1">
    <property type="entry name" value="UDP-N-ACETYLMURAMOYL-TRIPEPTIDE--D-ALANYL-D-ALANINE LIGASE"/>
    <property type="match status" value="1"/>
</dbReference>
<keyword evidence="1 10" id="KW-0963">Cytoplasm</keyword>
<evidence type="ECO:0000256" key="5">
    <source>
        <dbReference type="ARBA" id="ARBA00022840"/>
    </source>
</evidence>
<keyword evidence="7 10" id="KW-0573">Peptidoglycan synthesis</keyword>
<feature type="binding site" evidence="10">
    <location>
        <begin position="110"/>
        <end position="116"/>
    </location>
    <ligand>
        <name>ATP</name>
        <dbReference type="ChEBI" id="CHEBI:30616"/>
    </ligand>
</feature>
<evidence type="ECO:0000313" key="16">
    <source>
        <dbReference type="Proteomes" id="UP000318710"/>
    </source>
</evidence>
<dbReference type="GO" id="GO:0051301">
    <property type="term" value="P:cell division"/>
    <property type="evidence" value="ECO:0007669"/>
    <property type="project" value="UniProtKB-KW"/>
</dbReference>
<evidence type="ECO:0000256" key="10">
    <source>
        <dbReference type="HAMAP-Rule" id="MF_02019"/>
    </source>
</evidence>
<dbReference type="InterPro" id="IPR004101">
    <property type="entry name" value="Mur_ligase_C"/>
</dbReference>
<dbReference type="GO" id="GO:0009252">
    <property type="term" value="P:peptidoglycan biosynthetic process"/>
    <property type="evidence" value="ECO:0007669"/>
    <property type="project" value="UniProtKB-UniRule"/>
</dbReference>
<dbReference type="AlphaFoldDB" id="A0A520N4Y0"/>
<evidence type="ECO:0000256" key="11">
    <source>
        <dbReference type="RuleBase" id="RU004136"/>
    </source>
</evidence>
<evidence type="ECO:0000259" key="14">
    <source>
        <dbReference type="Pfam" id="PF08245"/>
    </source>
</evidence>
<comment type="function">
    <text evidence="10 11">Involved in cell wall formation. Catalyzes the final step in the synthesis of UDP-N-acetylmuramoyl-pentapeptide, the precursor of murein.</text>
</comment>
<evidence type="ECO:0000256" key="8">
    <source>
        <dbReference type="ARBA" id="ARBA00023306"/>
    </source>
</evidence>
<dbReference type="Gene3D" id="3.90.190.20">
    <property type="entry name" value="Mur ligase, C-terminal domain"/>
    <property type="match status" value="1"/>
</dbReference>
<dbReference type="GO" id="GO:0047480">
    <property type="term" value="F:UDP-N-acetylmuramoyl-tripeptide-D-alanyl-D-alanine ligase activity"/>
    <property type="evidence" value="ECO:0007669"/>
    <property type="project" value="UniProtKB-UniRule"/>
</dbReference>
<keyword evidence="8 10" id="KW-0131">Cell cycle</keyword>
<protein>
    <recommendedName>
        <fullName evidence="10 11">UDP-N-acetylmuramoyl-tripeptide--D-alanyl-D-alanine ligase</fullName>
        <ecNumber evidence="10 11">6.3.2.10</ecNumber>
    </recommendedName>
    <alternativeName>
        <fullName evidence="10">D-alanyl-D-alanine-adding enzyme</fullName>
    </alternativeName>
</protein>
<dbReference type="EC" id="6.3.2.10" evidence="10 11"/>
<dbReference type="GO" id="GO:0008360">
    <property type="term" value="P:regulation of cell shape"/>
    <property type="evidence" value="ECO:0007669"/>
    <property type="project" value="UniProtKB-KW"/>
</dbReference>
<keyword evidence="6 10" id="KW-0133">Cell shape</keyword>
<comment type="subcellular location">
    <subcellularLocation>
        <location evidence="10 11">Cytoplasm</location>
    </subcellularLocation>
</comment>
<reference evidence="15 16" key="1">
    <citation type="submission" date="2019-02" db="EMBL/GenBank/DDBJ databases">
        <title>Prokaryotic population dynamics and viral predation in marine succession experiment using metagenomics: the confinement effect.</title>
        <authorList>
            <person name="Haro-Moreno J.M."/>
            <person name="Rodriguez-Valera F."/>
            <person name="Lopez-Perez M."/>
        </authorList>
    </citation>
    <scope>NUCLEOTIDE SEQUENCE [LARGE SCALE GENOMIC DNA]</scope>
    <source>
        <strain evidence="15">MED-G160</strain>
    </source>
</reference>
<dbReference type="GO" id="GO:0005524">
    <property type="term" value="F:ATP binding"/>
    <property type="evidence" value="ECO:0007669"/>
    <property type="project" value="UniProtKB-UniRule"/>
</dbReference>
<comment type="caution">
    <text evidence="15">The sequence shown here is derived from an EMBL/GenBank/DDBJ whole genome shotgun (WGS) entry which is preliminary data.</text>
</comment>
<dbReference type="EMBL" id="SHBF01000002">
    <property type="protein sequence ID" value="RZO28429.1"/>
    <property type="molecule type" value="Genomic_DNA"/>
</dbReference>
<dbReference type="Gene3D" id="3.40.1390.10">
    <property type="entry name" value="MurE/MurF, N-terminal domain"/>
    <property type="match status" value="1"/>
</dbReference>
<dbReference type="InterPro" id="IPR013221">
    <property type="entry name" value="Mur_ligase_cen"/>
</dbReference>
<evidence type="ECO:0000259" key="13">
    <source>
        <dbReference type="Pfam" id="PF02875"/>
    </source>
</evidence>
<dbReference type="NCBIfam" id="TIGR01143">
    <property type="entry name" value="murF"/>
    <property type="match status" value="1"/>
</dbReference>
<evidence type="ECO:0000256" key="2">
    <source>
        <dbReference type="ARBA" id="ARBA00022598"/>
    </source>
</evidence>
<keyword evidence="5 10" id="KW-0067">ATP-binding</keyword>
<feature type="domain" description="Mur ligase central" evidence="14">
    <location>
        <begin position="108"/>
        <end position="294"/>
    </location>
</feature>
<gene>
    <name evidence="10 15" type="primary">murF</name>
    <name evidence="15" type="ORF">EVA93_00575</name>
</gene>
<comment type="similarity">
    <text evidence="10">Belongs to the MurCDEF family. MurF subfamily.</text>
</comment>
<dbReference type="GO" id="GO:0008766">
    <property type="term" value="F:UDP-N-acetylmuramoylalanyl-D-glutamyl-2,6-diaminopimelate-D-alanyl-D-alanine ligase activity"/>
    <property type="evidence" value="ECO:0007669"/>
    <property type="project" value="RHEA"/>
</dbReference>
<evidence type="ECO:0000313" key="15">
    <source>
        <dbReference type="EMBL" id="RZO28429.1"/>
    </source>
</evidence>
<dbReference type="Pfam" id="PF08245">
    <property type="entry name" value="Mur_ligase_M"/>
    <property type="match status" value="1"/>
</dbReference>
<keyword evidence="9 10" id="KW-0961">Cell wall biogenesis/degradation</keyword>
<comment type="catalytic activity">
    <reaction evidence="10 11">
        <text>D-alanyl-D-alanine + UDP-N-acetyl-alpha-D-muramoyl-L-alanyl-gamma-D-glutamyl-meso-2,6-diaminopimelate + ATP = UDP-N-acetyl-alpha-D-muramoyl-L-alanyl-gamma-D-glutamyl-meso-2,6-diaminopimeloyl-D-alanyl-D-alanine + ADP + phosphate + H(+)</text>
        <dbReference type="Rhea" id="RHEA:28374"/>
        <dbReference type="ChEBI" id="CHEBI:15378"/>
        <dbReference type="ChEBI" id="CHEBI:30616"/>
        <dbReference type="ChEBI" id="CHEBI:43474"/>
        <dbReference type="ChEBI" id="CHEBI:57822"/>
        <dbReference type="ChEBI" id="CHEBI:61386"/>
        <dbReference type="ChEBI" id="CHEBI:83905"/>
        <dbReference type="ChEBI" id="CHEBI:456216"/>
        <dbReference type="EC" id="6.3.2.10"/>
    </reaction>
</comment>
<dbReference type="Proteomes" id="UP000318710">
    <property type="component" value="Unassembled WGS sequence"/>
</dbReference>
<comment type="pathway">
    <text evidence="10 11">Cell wall biogenesis; peptidoglycan biosynthesis.</text>
</comment>
<keyword evidence="3 10" id="KW-0132">Cell division</keyword>
<dbReference type="SUPFAM" id="SSF53244">
    <property type="entry name" value="MurD-like peptide ligases, peptide-binding domain"/>
    <property type="match status" value="1"/>
</dbReference>
<dbReference type="InterPro" id="IPR000713">
    <property type="entry name" value="Mur_ligase_N"/>
</dbReference>
<sequence>MKFITNTSDLAKFLNKKIKFNALIKSISTDTRSLKKNSLFIAIKGENFDGNDFVDEALSKGSNIIIADNKRFKKNKNKRIIWVNDSIKALKTISHNIIKDYSGNVIAITGSNGKTTTTNIIAKTLKNNSKTLKNFNNEIGMPLSLMDASSKSKNLIFEIGASKLNDIDYLSKILQPNVGLITNIGNSHLESLKNIDGVFKVKSEIVKNIKKNGFLVVPNDNKKHLNKWKKMRSDITIISFGMKDDSDFYPINVKIKQNGLRFLITSRLLEKTIKISSSLEGLHNVKNILSACAVHYCLGQNPQDFSKSISLSKLDNLRQVKYKWIKGSTLIDDSYNANPDSTKKSIDLLSNYNKKTVLLLGDMLELGRYKNKLHKEVGEYAKSKGISKLIAFGNLTRHSIDGFGKNGIFFNDETKLKNYLRKNITSKNVILIKGSRGMKMERFIDV</sequence>
<dbReference type="InterPro" id="IPR036615">
    <property type="entry name" value="Mur_ligase_C_dom_sf"/>
</dbReference>
<dbReference type="InterPro" id="IPR051046">
    <property type="entry name" value="MurCDEF_CellWall_CoF430Synth"/>
</dbReference>
<dbReference type="InterPro" id="IPR035911">
    <property type="entry name" value="MurE/MurF_N"/>
</dbReference>
<evidence type="ECO:0000259" key="12">
    <source>
        <dbReference type="Pfam" id="PF01225"/>
    </source>
</evidence>
<dbReference type="UniPathway" id="UPA00219"/>
<accession>A0A520N4Y0</accession>
<evidence type="ECO:0000256" key="1">
    <source>
        <dbReference type="ARBA" id="ARBA00022490"/>
    </source>
</evidence>
<feature type="domain" description="Mur ligase N-terminal catalytic" evidence="12">
    <location>
        <begin position="24"/>
        <end position="89"/>
    </location>
</feature>
<feature type="domain" description="Mur ligase C-terminal" evidence="13">
    <location>
        <begin position="326"/>
        <end position="436"/>
    </location>
</feature>